<sequence length="472" mass="51432">MTDEYSRFFPDAQGSSPAQDGYPGAQSGAQPVANPPWEPGAAAAHREPAAPSPSPQQQQPPDGWDSRPPAQQVPYQGAPPAQPTQGYGPPDYAGAPGYSAAQRPPIEQPGTGQRPYYAAPSAHQGQPDPFGAAGPDFFADPAGSRYVDSRVGLDADSLTSQADRLDLGRRRVLTPEKGWRRWIYLLTFKQWNLGQSPREQAYAKTIKTVRTRVTDYKIAVLSLKGGVGKTTVTATLGSTFAEHRKGDRILAVDANPDFGNLASKVDRETNTTVKDVVVDPNLQRYGDIRKHTSQNFQGLEIIASEHDLAQSEQFTRAEYEQVLAATQRFYDIIFTDCGTGLINGAMDGTLNSANALLVISSVTKDGARAASATLEWLKRHGYEHLTGNTVLVLNQNKNERLSKHNLDELYKHFKHKARAVHLIPYDAHLAEGDAIDLRMLKPKTVRAFLELAELLAAAFTTSTGGGRHVQGR</sequence>
<name>A0A0U0ZUB1_9MYCO</name>
<dbReference type="InterPro" id="IPR027417">
    <property type="entry name" value="P-loop_NTPase"/>
</dbReference>
<dbReference type="SUPFAM" id="SSF52540">
    <property type="entry name" value="P-loop containing nucleoside triphosphate hydrolases"/>
    <property type="match status" value="1"/>
</dbReference>
<dbReference type="RefSeq" id="WP_052619146.1">
    <property type="nucleotide sequence ID" value="NZ_CSWP01000009.1"/>
</dbReference>
<dbReference type="InterPro" id="IPR050625">
    <property type="entry name" value="ParA/MinD_ATPase"/>
</dbReference>
<dbReference type="InterPro" id="IPR025669">
    <property type="entry name" value="AAA_dom"/>
</dbReference>
<protein>
    <submittedName>
        <fullName evidence="3">ATPase</fullName>
    </submittedName>
</protein>
<dbReference type="Proteomes" id="UP000045782">
    <property type="component" value="Unassembled WGS sequence"/>
</dbReference>
<dbReference type="PANTHER" id="PTHR43384:SF14">
    <property type="entry name" value="ESX-1 SECRETION-ASSOCIATED PROTEIN ESPI"/>
    <property type="match status" value="1"/>
</dbReference>
<reference evidence="3 4" key="1">
    <citation type="submission" date="2015-03" db="EMBL/GenBank/DDBJ databases">
        <authorList>
            <person name="Murphy D."/>
        </authorList>
    </citation>
    <scope>NUCLEOTIDE SEQUENCE [LARGE SCALE GENOMIC DNA]</scope>
    <source>
        <strain evidence="3 4">PAP088</strain>
    </source>
</reference>
<accession>A0A0U0ZUB1</accession>
<evidence type="ECO:0000313" key="3">
    <source>
        <dbReference type="EMBL" id="CPV66973.1"/>
    </source>
</evidence>
<dbReference type="GO" id="GO:0016887">
    <property type="term" value="F:ATP hydrolysis activity"/>
    <property type="evidence" value="ECO:0007669"/>
    <property type="project" value="TreeGrafter"/>
</dbReference>
<feature type="compositionally biased region" description="Low complexity" evidence="1">
    <location>
        <begin position="86"/>
        <end position="101"/>
    </location>
</feature>
<dbReference type="AlphaFoldDB" id="A0A0U0ZUB1"/>
<dbReference type="Pfam" id="PF13614">
    <property type="entry name" value="AAA_31"/>
    <property type="match status" value="1"/>
</dbReference>
<dbReference type="GO" id="GO:0051782">
    <property type="term" value="P:negative regulation of cell division"/>
    <property type="evidence" value="ECO:0007669"/>
    <property type="project" value="TreeGrafter"/>
</dbReference>
<dbReference type="GO" id="GO:0005524">
    <property type="term" value="F:ATP binding"/>
    <property type="evidence" value="ECO:0007669"/>
    <property type="project" value="TreeGrafter"/>
</dbReference>
<dbReference type="EMBL" id="CSWP01000009">
    <property type="protein sequence ID" value="CPV66973.1"/>
    <property type="molecule type" value="Genomic_DNA"/>
</dbReference>
<evidence type="ECO:0000313" key="4">
    <source>
        <dbReference type="Proteomes" id="UP000045782"/>
    </source>
</evidence>
<dbReference type="Gene3D" id="3.40.50.300">
    <property type="entry name" value="P-loop containing nucleotide triphosphate hydrolases"/>
    <property type="match status" value="1"/>
</dbReference>
<feature type="region of interest" description="Disordered" evidence="1">
    <location>
        <begin position="1"/>
        <end position="136"/>
    </location>
</feature>
<dbReference type="PANTHER" id="PTHR43384">
    <property type="entry name" value="SEPTUM SITE-DETERMINING PROTEIN MIND HOMOLOG, CHLOROPLASTIC-RELATED"/>
    <property type="match status" value="1"/>
</dbReference>
<gene>
    <name evidence="3" type="primary">soj_3</name>
    <name evidence="3" type="ORF">ERS075579_04122</name>
</gene>
<organism evidence="3 4">
    <name type="scientific">Mycobacteroides abscessus</name>
    <dbReference type="NCBI Taxonomy" id="36809"/>
    <lineage>
        <taxon>Bacteria</taxon>
        <taxon>Bacillati</taxon>
        <taxon>Actinomycetota</taxon>
        <taxon>Actinomycetes</taxon>
        <taxon>Mycobacteriales</taxon>
        <taxon>Mycobacteriaceae</taxon>
        <taxon>Mycobacteroides</taxon>
    </lineage>
</organism>
<feature type="domain" description="AAA" evidence="2">
    <location>
        <begin position="217"/>
        <end position="362"/>
    </location>
</feature>
<evidence type="ECO:0000259" key="2">
    <source>
        <dbReference type="Pfam" id="PF13614"/>
    </source>
</evidence>
<evidence type="ECO:0000256" key="1">
    <source>
        <dbReference type="SAM" id="MobiDB-lite"/>
    </source>
</evidence>
<dbReference type="GO" id="GO:0009898">
    <property type="term" value="C:cytoplasmic side of plasma membrane"/>
    <property type="evidence" value="ECO:0007669"/>
    <property type="project" value="TreeGrafter"/>
</dbReference>
<proteinExistence type="predicted"/>
<dbReference type="GO" id="GO:0005829">
    <property type="term" value="C:cytosol"/>
    <property type="evidence" value="ECO:0007669"/>
    <property type="project" value="TreeGrafter"/>
</dbReference>